<reference evidence="13" key="2">
    <citation type="journal article" date="2023" name="IMA Fungus">
        <title>Comparative genomic study of the Penicillium genus elucidates a diverse pangenome and 15 lateral gene transfer events.</title>
        <authorList>
            <person name="Petersen C."/>
            <person name="Sorensen T."/>
            <person name="Nielsen M.R."/>
            <person name="Sondergaard T.E."/>
            <person name="Sorensen J.L."/>
            <person name="Fitzpatrick D.A."/>
            <person name="Frisvad J.C."/>
            <person name="Nielsen K.L."/>
        </authorList>
    </citation>
    <scope>NUCLEOTIDE SEQUENCE</scope>
    <source>
        <strain evidence="13">IBT 16849</strain>
    </source>
</reference>
<dbReference type="Gene3D" id="3.40.50.300">
    <property type="entry name" value="P-loop containing nucleotide triphosphate hydrolases"/>
    <property type="match status" value="2"/>
</dbReference>
<feature type="transmembrane region" description="Helical" evidence="11">
    <location>
        <begin position="1457"/>
        <end position="1477"/>
    </location>
</feature>
<keyword evidence="3" id="KW-0813">Transport</keyword>
<feature type="transmembrane region" description="Helical" evidence="11">
    <location>
        <begin position="507"/>
        <end position="530"/>
    </location>
</feature>
<feature type="domain" description="ABC transporter" evidence="12">
    <location>
        <begin position="146"/>
        <end position="397"/>
    </location>
</feature>
<evidence type="ECO:0000256" key="8">
    <source>
        <dbReference type="ARBA" id="ARBA00022989"/>
    </source>
</evidence>
<keyword evidence="14" id="KW-1185">Reference proteome</keyword>
<dbReference type="InterPro" id="IPR034003">
    <property type="entry name" value="ABCG_PDR_2"/>
</dbReference>
<gene>
    <name evidence="13" type="ORF">N7472_006088</name>
</gene>
<dbReference type="GO" id="GO:0140359">
    <property type="term" value="F:ABC-type transporter activity"/>
    <property type="evidence" value="ECO:0007669"/>
    <property type="project" value="InterPro"/>
</dbReference>
<sequence length="1488" mass="167075">MTLSLPKEDSYRSQHSDTHSSNRKIDSQKQLFDSTGPVVTEDASRSADLPCGEAGVHKLAKVLNRKFTSPDCHSPFDPEKQTFLDPNSPDFKARDWAKAFYNVRYTAEGISPRMAGIAFHNLNVNGYGTATDYQMSVGNAALKLGSNLANLLRITKKPRVNILQGLDGLVLPGEQLCVLGPPGSGCSTFLKSIAGDTLGLEIDPETYLNYNGITSKKMMTQFRGEAIYTAEMDQHFPVLTVGETLYFAALARAPRTIPGGVSREEYATHQRDVIMAMFGISHTRDTPVGDDFMRGVSGGERKRVTIAEAALSYAPLQCWDNSTRGLDTANAIEFCKTLRLQGDIYSTTSCVAIYQAPQAAYELFHKVIVLYDGRQIFFGPTSEAKSYFEALGFESPGSQTIPDFLTSMTCPTERIVKAGFEHLVPRTADEFAQRWRDSPECKDLLNQIEQYTDDHPFDDANMRNFAEARKCEKSTKQRERSPYTLSYWRQIQLCMWRELHRIKANPAVSIFTILVNLIQNVIIGSVFFNLKAETASFMERGALMFMMIVLSALSSVLEIMALYDKRSIVEKHSRYALYHPSAEAIASSIMDLPTKLVMCICSNIAVYFMAGLRRTPGAFFFYLLMAFTSMMCMSMFFRFFASMTKTVSQATAPVSIVNMALSLYTGFALPVPYILGWARWIYYINPIAYAFEAILVNELHDRDFPCSTFVPSGPGYENVDPLGRSCSTVGAVPGSPDVNGDNFLEQSYRFSWDKRWKDFGILLAFTVFFTILYLVGSELVTAERSKGEVLVFRRSQMHNNRLKRQQMDEEQTKPGRPSSEKSERSGEQLSQVEKQTAVFHWQNVCYDITANGEQKRLLDDVDGWIKPGSLTALMGVSGAGKTTLLNVLASRTTIGVITGGILVDGQQRDSSFQRKTGYVQQQDLHLSTSTVREALKFSALLRQPSHYTRRQRLDYVDTVISLLGMEEYADAVVGIPGSGLNIEQRKRLTIGVELAARPKLLLFLDEPTSGLDSQTSWSICNLMEKLANNGQAILCTIHQPSAMLFQRFSRLLLLARGGKTVYFGAIGRDSNVLIDYFVRNGGAPCPPGTNPAEYMLEVIGAAPGVKSDIDWPAVWRGSEEYREVHRELDRLRELADHAPKGVDPNGQPESDYNEFAVPFTTQTYLVTIRVFQQMWRTPSYIYSKVLLCLGCALLLGFSFFNSPNTSQGLQNQMFGVFLFLFIYIQIIQQMMPMFVKQRTLYEARERQSKTYCWQSFILSNLFVEIAWNTLMAILSFLVWFYPMGVWRNALYTDTLHSRSTLAILVVWEGFLYSTSLSYLFIAGMDSDQAAGGLSMLVNMIGFLFCGILAGPDTLPRFWIFMYRTTPFTYLVNSFLTTALAEAPMHCTTNELLSFAAPQNQTCAQYMAPYIKNAGGYLVNPDTKGGSGDNCQFCALDNTTQFLESVNLNFDNRWRDLGILWAYIIFNTAGAIFFYWLVRVPKGKKIKSS</sequence>
<dbReference type="Pfam" id="PF00005">
    <property type="entry name" value="ABC_tran"/>
    <property type="match status" value="2"/>
</dbReference>
<dbReference type="InterPro" id="IPR003593">
    <property type="entry name" value="AAA+_ATPase"/>
</dbReference>
<comment type="caution">
    <text evidence="13">The sequence shown here is derived from an EMBL/GenBank/DDBJ whole genome shotgun (WGS) entry which is preliminary data.</text>
</comment>
<dbReference type="GO" id="GO:0005524">
    <property type="term" value="F:ATP binding"/>
    <property type="evidence" value="ECO:0007669"/>
    <property type="project" value="UniProtKB-KW"/>
</dbReference>
<evidence type="ECO:0000256" key="10">
    <source>
        <dbReference type="SAM" id="MobiDB-lite"/>
    </source>
</evidence>
<dbReference type="EMBL" id="JAPQKP010000004">
    <property type="protein sequence ID" value="KAJ5193622.1"/>
    <property type="molecule type" value="Genomic_DNA"/>
</dbReference>
<dbReference type="InterPro" id="IPR043926">
    <property type="entry name" value="ABCG_dom"/>
</dbReference>
<dbReference type="CDD" id="cd03232">
    <property type="entry name" value="ABCG_PDR_domain2"/>
    <property type="match status" value="1"/>
</dbReference>
<evidence type="ECO:0000313" key="13">
    <source>
        <dbReference type="EMBL" id="KAJ5193622.1"/>
    </source>
</evidence>
<dbReference type="PROSITE" id="PS00211">
    <property type="entry name" value="ABC_TRANSPORTER_1"/>
    <property type="match status" value="1"/>
</dbReference>
<accession>A0A9W9JCE4</accession>
<keyword evidence="9 11" id="KW-0472">Membrane</keyword>
<organism evidence="13 14">
    <name type="scientific">Penicillium cf. griseofulvum</name>
    <dbReference type="NCBI Taxonomy" id="2972120"/>
    <lineage>
        <taxon>Eukaryota</taxon>
        <taxon>Fungi</taxon>
        <taxon>Dikarya</taxon>
        <taxon>Ascomycota</taxon>
        <taxon>Pezizomycotina</taxon>
        <taxon>Eurotiomycetes</taxon>
        <taxon>Eurotiomycetidae</taxon>
        <taxon>Eurotiales</taxon>
        <taxon>Aspergillaceae</taxon>
        <taxon>Penicillium</taxon>
    </lineage>
</organism>
<dbReference type="FunFam" id="3.40.50.300:FF:000054">
    <property type="entry name" value="ABC multidrug transporter atrF"/>
    <property type="match status" value="1"/>
</dbReference>
<protein>
    <recommendedName>
        <fullName evidence="12">ABC transporter domain-containing protein</fullName>
    </recommendedName>
</protein>
<dbReference type="InterPro" id="IPR029481">
    <property type="entry name" value="ABC_trans_N"/>
</dbReference>
<reference evidence="13" key="1">
    <citation type="submission" date="2022-11" db="EMBL/GenBank/DDBJ databases">
        <authorList>
            <person name="Petersen C."/>
        </authorList>
    </citation>
    <scope>NUCLEOTIDE SEQUENCE</scope>
    <source>
        <strain evidence="13">IBT 16849</strain>
    </source>
</reference>
<dbReference type="SMART" id="SM00382">
    <property type="entry name" value="AAA"/>
    <property type="match status" value="2"/>
</dbReference>
<evidence type="ECO:0000256" key="7">
    <source>
        <dbReference type="ARBA" id="ARBA00022840"/>
    </source>
</evidence>
<feature type="transmembrane region" description="Helical" evidence="11">
    <location>
        <begin position="1333"/>
        <end position="1351"/>
    </location>
</feature>
<dbReference type="InterPro" id="IPR027417">
    <property type="entry name" value="P-loop_NTPase"/>
</dbReference>
<evidence type="ECO:0000256" key="2">
    <source>
        <dbReference type="ARBA" id="ARBA00006012"/>
    </source>
</evidence>
<feature type="region of interest" description="Disordered" evidence="10">
    <location>
        <begin position="801"/>
        <end position="829"/>
    </location>
</feature>
<keyword evidence="7" id="KW-0067">ATP-binding</keyword>
<dbReference type="Pfam" id="PF19055">
    <property type="entry name" value="ABC2_membrane_7"/>
    <property type="match status" value="1"/>
</dbReference>
<keyword evidence="4" id="KW-1003">Cell membrane</keyword>
<evidence type="ECO:0000313" key="14">
    <source>
        <dbReference type="Proteomes" id="UP001150879"/>
    </source>
</evidence>
<dbReference type="PROSITE" id="PS50893">
    <property type="entry name" value="ABC_TRANSPORTER_2"/>
    <property type="match status" value="2"/>
</dbReference>
<dbReference type="FunFam" id="3.40.50.300:FF:003632">
    <property type="entry name" value="ABC multidrug transporter (Eurofung)"/>
    <property type="match status" value="1"/>
</dbReference>
<evidence type="ECO:0000259" key="12">
    <source>
        <dbReference type="PROSITE" id="PS50893"/>
    </source>
</evidence>
<evidence type="ECO:0000256" key="4">
    <source>
        <dbReference type="ARBA" id="ARBA00022475"/>
    </source>
</evidence>
<keyword evidence="8 11" id="KW-1133">Transmembrane helix</keyword>
<keyword evidence="6" id="KW-0547">Nucleotide-binding</keyword>
<feature type="transmembrane region" description="Helical" evidence="11">
    <location>
        <begin position="1181"/>
        <end position="1200"/>
    </location>
</feature>
<feature type="compositionally biased region" description="Basic and acidic residues" evidence="10">
    <location>
        <begin position="805"/>
        <end position="826"/>
    </location>
</feature>
<dbReference type="SUPFAM" id="SSF52540">
    <property type="entry name" value="P-loop containing nucleoside triphosphate hydrolases"/>
    <property type="match status" value="2"/>
</dbReference>
<evidence type="ECO:0000256" key="9">
    <source>
        <dbReference type="ARBA" id="ARBA00023136"/>
    </source>
</evidence>
<feature type="compositionally biased region" description="Basic and acidic residues" evidence="10">
    <location>
        <begin position="1"/>
        <end position="27"/>
    </location>
</feature>
<feature type="region of interest" description="Disordered" evidence="10">
    <location>
        <begin position="1"/>
        <end position="47"/>
    </location>
</feature>
<feature type="transmembrane region" description="Helical" evidence="11">
    <location>
        <begin position="1301"/>
        <end position="1321"/>
    </location>
</feature>
<dbReference type="Proteomes" id="UP001150879">
    <property type="component" value="Unassembled WGS sequence"/>
</dbReference>
<proteinExistence type="inferred from homology"/>
<evidence type="ECO:0000256" key="5">
    <source>
        <dbReference type="ARBA" id="ARBA00022692"/>
    </source>
</evidence>
<feature type="domain" description="ABC transporter" evidence="12">
    <location>
        <begin position="839"/>
        <end position="1082"/>
    </location>
</feature>
<feature type="transmembrane region" description="Helical" evidence="11">
    <location>
        <begin position="619"/>
        <end position="640"/>
    </location>
</feature>
<feature type="transmembrane region" description="Helical" evidence="11">
    <location>
        <begin position="759"/>
        <end position="776"/>
    </location>
</feature>
<dbReference type="InterPro" id="IPR010929">
    <property type="entry name" value="PDR_CDR_ABC"/>
</dbReference>
<keyword evidence="5 11" id="KW-0812">Transmembrane</keyword>
<dbReference type="InterPro" id="IPR017871">
    <property type="entry name" value="ABC_transporter-like_CS"/>
</dbReference>
<dbReference type="Pfam" id="PF14510">
    <property type="entry name" value="ABC_trans_N"/>
    <property type="match status" value="1"/>
</dbReference>
<feature type="transmembrane region" description="Helical" evidence="11">
    <location>
        <begin position="1212"/>
        <end position="1235"/>
    </location>
</feature>
<dbReference type="InterPro" id="IPR003439">
    <property type="entry name" value="ABC_transporter-like_ATP-bd"/>
</dbReference>
<evidence type="ECO:0000256" key="3">
    <source>
        <dbReference type="ARBA" id="ARBA00022448"/>
    </source>
</evidence>
<dbReference type="PANTHER" id="PTHR19241">
    <property type="entry name" value="ATP-BINDING CASSETTE TRANSPORTER"/>
    <property type="match status" value="1"/>
</dbReference>
<name>A0A9W9JCE4_9EURO</name>
<evidence type="ECO:0000256" key="11">
    <source>
        <dbReference type="SAM" id="Phobius"/>
    </source>
</evidence>
<dbReference type="Pfam" id="PF06422">
    <property type="entry name" value="PDR_CDR"/>
    <property type="match status" value="1"/>
</dbReference>
<dbReference type="GO" id="GO:0016887">
    <property type="term" value="F:ATP hydrolysis activity"/>
    <property type="evidence" value="ECO:0007669"/>
    <property type="project" value="InterPro"/>
</dbReference>
<evidence type="ECO:0000256" key="6">
    <source>
        <dbReference type="ARBA" id="ARBA00022741"/>
    </source>
</evidence>
<dbReference type="OrthoDB" id="245989at2759"/>
<feature type="transmembrane region" description="Helical" evidence="11">
    <location>
        <begin position="542"/>
        <end position="563"/>
    </location>
</feature>
<comment type="similarity">
    <text evidence="2">Belongs to the ABC transporter superfamily. ABCG family. PDR (TC 3.A.1.205) subfamily.</text>
</comment>
<dbReference type="GO" id="GO:0005886">
    <property type="term" value="C:plasma membrane"/>
    <property type="evidence" value="ECO:0007669"/>
    <property type="project" value="UniProtKB-SubCell"/>
</dbReference>
<evidence type="ECO:0000256" key="1">
    <source>
        <dbReference type="ARBA" id="ARBA00004651"/>
    </source>
</evidence>
<feature type="transmembrane region" description="Helical" evidence="11">
    <location>
        <begin position="652"/>
        <end position="675"/>
    </location>
</feature>
<dbReference type="InterPro" id="IPR013525">
    <property type="entry name" value="ABC2_TM"/>
</dbReference>
<comment type="subcellular location">
    <subcellularLocation>
        <location evidence="1">Cell membrane</location>
        <topology evidence="1">Multi-pass membrane protein</topology>
    </subcellularLocation>
</comment>
<feature type="transmembrane region" description="Helical" evidence="11">
    <location>
        <begin position="1256"/>
        <end position="1281"/>
    </location>
</feature>
<dbReference type="Pfam" id="PF01061">
    <property type="entry name" value="ABC2_membrane"/>
    <property type="match status" value="2"/>
</dbReference>